<reference evidence="2 3" key="1">
    <citation type="submission" date="2018-05" db="EMBL/GenBank/DDBJ databases">
        <title>A metagenomic window into the 2 km-deep terrestrial subsurface aquifer revealed taxonomically and functionally diverse microbial community comprising novel uncultured bacterial lineages.</title>
        <authorList>
            <person name="Kadnikov V.V."/>
            <person name="Mardanov A.V."/>
            <person name="Beletsky A.V."/>
            <person name="Banks D."/>
            <person name="Pimenov N.V."/>
            <person name="Frank Y.A."/>
            <person name="Karnachuk O.V."/>
            <person name="Ravin N.V."/>
        </authorList>
    </citation>
    <scope>NUCLEOTIDE SEQUENCE [LARGE SCALE GENOMIC DNA]</scope>
    <source>
        <strain evidence="2">BY</strain>
    </source>
</reference>
<dbReference type="Proteomes" id="UP000262583">
    <property type="component" value="Chromosome"/>
</dbReference>
<proteinExistence type="predicted"/>
<dbReference type="InterPro" id="IPR045865">
    <property type="entry name" value="ACT-like_dom_sf"/>
</dbReference>
<dbReference type="PANTHER" id="PTHR40099">
    <property type="entry name" value="ACETOLACTATE SYNTHASE, SMALL SUBUNIT"/>
    <property type="match status" value="1"/>
</dbReference>
<gene>
    <name evidence="2" type="ORF">BRCON_0607</name>
</gene>
<dbReference type="Pfam" id="PF19571">
    <property type="entry name" value="ACT_8"/>
    <property type="match status" value="1"/>
</dbReference>
<dbReference type="PROSITE" id="PS51671">
    <property type="entry name" value="ACT"/>
    <property type="match status" value="1"/>
</dbReference>
<protein>
    <submittedName>
        <fullName evidence="2">Amino acid-binding ACT</fullName>
    </submittedName>
</protein>
<organism evidence="2 3">
    <name type="scientific">Sumerlaea chitinivorans</name>
    <dbReference type="NCBI Taxonomy" id="2250252"/>
    <lineage>
        <taxon>Bacteria</taxon>
        <taxon>Candidatus Sumerlaeota</taxon>
        <taxon>Candidatus Sumerlaeia</taxon>
        <taxon>Candidatus Sumerlaeales</taxon>
        <taxon>Candidatus Sumerlaeaceae</taxon>
        <taxon>Candidatus Sumerlaea</taxon>
    </lineage>
</organism>
<dbReference type="SUPFAM" id="SSF55021">
    <property type="entry name" value="ACT-like"/>
    <property type="match status" value="2"/>
</dbReference>
<dbReference type="Gene3D" id="3.30.2130.10">
    <property type="entry name" value="VC0802-like"/>
    <property type="match status" value="1"/>
</dbReference>
<evidence type="ECO:0000313" key="3">
    <source>
        <dbReference type="Proteomes" id="UP000262583"/>
    </source>
</evidence>
<feature type="domain" description="ACT" evidence="1">
    <location>
        <begin position="10"/>
        <end position="84"/>
    </location>
</feature>
<dbReference type="PANTHER" id="PTHR40099:SF1">
    <property type="entry name" value="ACETOLACTATE SYNTHASE, SMALL SUBUNIT"/>
    <property type="match status" value="1"/>
</dbReference>
<sequence length="142" mass="15172">MGERTMSVTEIAVQIPNQPGQLVRLTTVLAQAKVNIRGITASSAGKRGWVRLVVDTPQKAEAALEELGLAPETGAAVAVKLIDEPGALDRALRVLADAKINLDYIYTCVGKQAHRAIAVLGVQTPSKVEKLLKEHGIEVLEE</sequence>
<accession>A0A2Z4Y2U0</accession>
<dbReference type="EMBL" id="CP030759">
    <property type="protein sequence ID" value="AXA35384.1"/>
    <property type="molecule type" value="Genomic_DNA"/>
</dbReference>
<dbReference type="InterPro" id="IPR045739">
    <property type="entry name" value="ACT_dom_pair"/>
</dbReference>
<dbReference type="KEGG" id="schv:BRCON_0607"/>
<dbReference type="InterPro" id="IPR002912">
    <property type="entry name" value="ACT_dom"/>
</dbReference>
<evidence type="ECO:0000259" key="1">
    <source>
        <dbReference type="PROSITE" id="PS51671"/>
    </source>
</evidence>
<evidence type="ECO:0000313" key="2">
    <source>
        <dbReference type="EMBL" id="AXA35384.1"/>
    </source>
</evidence>
<name>A0A2Z4Y2U0_SUMC1</name>
<dbReference type="CDD" id="cd04882">
    <property type="entry name" value="ACT_Bt0572_2"/>
    <property type="match status" value="1"/>
</dbReference>
<dbReference type="AlphaFoldDB" id="A0A2Z4Y2U0"/>